<evidence type="ECO:0000256" key="1">
    <source>
        <dbReference type="SAM" id="MobiDB-lite"/>
    </source>
</evidence>
<name>S9UXB2_9TRYP</name>
<feature type="region of interest" description="Disordered" evidence="1">
    <location>
        <begin position="281"/>
        <end position="302"/>
    </location>
</feature>
<proteinExistence type="predicted"/>
<feature type="compositionally biased region" description="Low complexity" evidence="1">
    <location>
        <begin position="239"/>
        <end position="251"/>
    </location>
</feature>
<sequence>MSRAPHHPKAPLNGPAEPAKERPGTSTPAAAGQAGSRQSSLQDTLSGTTLTDYSLILETSATAYVGLGARDSTATAVRLPPATRPPQPDRAQWRLSSYSPYVFAFMGGVYMDVDVRDALRRTVDCLREDIMKFWSAGGQFTARARQGRNYSQMNASTAPRALRSGPTVTADVTVSVAPVPTVAVLTASTELPAPSGLSLQSPTASGSIGAGSDGPAPPTPQVHADDAITMLPAPVALSTSKDTSFTSSSATPGQGPRARRLSLNPLYYKVPMGASNLVVYHRPDTPDLDGADGSSSSGRRAA</sequence>
<feature type="compositionally biased region" description="Low complexity" evidence="1">
    <location>
        <begin position="29"/>
        <end position="40"/>
    </location>
</feature>
<dbReference type="AlphaFoldDB" id="S9UXB2"/>
<feature type="compositionally biased region" description="Polar residues" evidence="1">
    <location>
        <begin position="197"/>
        <end position="206"/>
    </location>
</feature>
<feature type="region of interest" description="Disordered" evidence="1">
    <location>
        <begin position="193"/>
        <end position="224"/>
    </location>
</feature>
<gene>
    <name evidence="2" type="ORF">STCU_12300</name>
</gene>
<dbReference type="EMBL" id="ATMH01012484">
    <property type="protein sequence ID" value="EPY15160.1"/>
    <property type="molecule type" value="Genomic_DNA"/>
</dbReference>
<dbReference type="Proteomes" id="UP000015354">
    <property type="component" value="Unassembled WGS sequence"/>
</dbReference>
<evidence type="ECO:0000313" key="3">
    <source>
        <dbReference type="Proteomes" id="UP000015354"/>
    </source>
</evidence>
<organism evidence="2 3">
    <name type="scientific">Strigomonas culicis</name>
    <dbReference type="NCBI Taxonomy" id="28005"/>
    <lineage>
        <taxon>Eukaryota</taxon>
        <taxon>Discoba</taxon>
        <taxon>Euglenozoa</taxon>
        <taxon>Kinetoplastea</taxon>
        <taxon>Metakinetoplastina</taxon>
        <taxon>Trypanosomatida</taxon>
        <taxon>Trypanosomatidae</taxon>
        <taxon>Strigomonadinae</taxon>
        <taxon>Strigomonas</taxon>
    </lineage>
</organism>
<comment type="caution">
    <text evidence="2">The sequence shown here is derived from an EMBL/GenBank/DDBJ whole genome shotgun (WGS) entry which is preliminary data.</text>
</comment>
<feature type="compositionally biased region" description="Low complexity" evidence="1">
    <location>
        <begin position="291"/>
        <end position="302"/>
    </location>
</feature>
<evidence type="ECO:0000313" key="2">
    <source>
        <dbReference type="EMBL" id="EPY15160.1"/>
    </source>
</evidence>
<keyword evidence="3" id="KW-1185">Reference proteome</keyword>
<protein>
    <submittedName>
        <fullName evidence="2">Uncharacterized protein</fullName>
    </submittedName>
</protein>
<reference evidence="2 3" key="1">
    <citation type="journal article" date="2013" name="PLoS ONE">
        <title>Predicting the Proteins of Angomonas deanei, Strigomonas culicis and Their Respective Endosymbionts Reveals New Aspects of the Trypanosomatidae Family.</title>
        <authorList>
            <person name="Motta M.C."/>
            <person name="Martins A.C."/>
            <person name="de Souza S.S."/>
            <person name="Catta-Preta C.M."/>
            <person name="Silva R."/>
            <person name="Klein C.C."/>
            <person name="de Almeida L.G."/>
            <person name="de Lima Cunha O."/>
            <person name="Ciapina L.P."/>
            <person name="Brocchi M."/>
            <person name="Colabardini A.C."/>
            <person name="de Araujo Lima B."/>
            <person name="Machado C.R."/>
            <person name="de Almeida Soares C.M."/>
            <person name="Probst C.M."/>
            <person name="de Menezes C.B."/>
            <person name="Thompson C.E."/>
            <person name="Bartholomeu D.C."/>
            <person name="Gradia D.F."/>
            <person name="Pavoni D.P."/>
            <person name="Grisard E.C."/>
            <person name="Fantinatti-Garboggini F."/>
            <person name="Marchini F.K."/>
            <person name="Rodrigues-Luiz G.F."/>
            <person name="Wagner G."/>
            <person name="Goldman G.H."/>
            <person name="Fietto J.L."/>
            <person name="Elias M.C."/>
            <person name="Goldman M.H."/>
            <person name="Sagot M.F."/>
            <person name="Pereira M."/>
            <person name="Stoco P.H."/>
            <person name="de Mendonca-Neto R.P."/>
            <person name="Teixeira S.M."/>
            <person name="Maciel T.E."/>
            <person name="de Oliveira Mendes T.A."/>
            <person name="Urmenyi T.P."/>
            <person name="de Souza W."/>
            <person name="Schenkman S."/>
            <person name="de Vasconcelos A.T."/>
        </authorList>
    </citation>
    <scope>NUCLEOTIDE SEQUENCE [LARGE SCALE GENOMIC DNA]</scope>
</reference>
<accession>S9UXB2</accession>
<feature type="region of interest" description="Disordered" evidence="1">
    <location>
        <begin position="239"/>
        <end position="259"/>
    </location>
</feature>
<feature type="region of interest" description="Disordered" evidence="1">
    <location>
        <begin position="1"/>
        <end position="43"/>
    </location>
</feature>